<dbReference type="InterPro" id="IPR036831">
    <property type="entry name" value="HdeA_sf"/>
</dbReference>
<dbReference type="AlphaFoldDB" id="A0A6S7ARI4"/>
<dbReference type="NCBIfam" id="NF007576">
    <property type="entry name" value="PRK10208.1"/>
    <property type="match status" value="1"/>
</dbReference>
<keyword evidence="2" id="KW-0574">Periplasm</keyword>
<protein>
    <submittedName>
        <fullName evidence="5">Acid stress chaperone HdeA</fullName>
    </submittedName>
</protein>
<name>A0A6S7ARI4_9BURK</name>
<evidence type="ECO:0000313" key="5">
    <source>
        <dbReference type="EMBL" id="CAB3745065.1"/>
    </source>
</evidence>
<keyword evidence="6" id="KW-1185">Reference proteome</keyword>
<dbReference type="InterPro" id="IPR010486">
    <property type="entry name" value="HNS-dep_expression_A/B"/>
</dbReference>
<sequence length="100" mass="10909">MKKQLLMIGLIGSMAFSGASIAADAKKPLALWDCQDFLGVQESYRPIVVSYAEALNHKGKPEDAVLNVEGITTKTPLLVKHCTENPKIKLRDALVGMNKQ</sequence>
<evidence type="ECO:0000256" key="3">
    <source>
        <dbReference type="ARBA" id="ARBA00023186"/>
    </source>
</evidence>
<organism evidence="5 6">
    <name type="scientific">Achromobacter kerstersii</name>
    <dbReference type="NCBI Taxonomy" id="1353890"/>
    <lineage>
        <taxon>Bacteria</taxon>
        <taxon>Pseudomonadati</taxon>
        <taxon>Pseudomonadota</taxon>
        <taxon>Betaproteobacteria</taxon>
        <taxon>Burkholderiales</taxon>
        <taxon>Alcaligenaceae</taxon>
        <taxon>Achromobacter</taxon>
    </lineage>
</organism>
<evidence type="ECO:0000256" key="4">
    <source>
        <dbReference type="SAM" id="SignalP"/>
    </source>
</evidence>
<dbReference type="InterPro" id="IPR038303">
    <property type="entry name" value="HdeA/HdeB_sf"/>
</dbReference>
<keyword evidence="3" id="KW-0143">Chaperone</keyword>
<gene>
    <name evidence="5" type="primary">hdeA</name>
    <name evidence="5" type="ORF">LMG3441_06294</name>
</gene>
<dbReference type="Proteomes" id="UP000494269">
    <property type="component" value="Unassembled WGS sequence"/>
</dbReference>
<dbReference type="SUPFAM" id="SSF47752">
    <property type="entry name" value="Protein HNS-dependent expression A, HdeA"/>
    <property type="match status" value="1"/>
</dbReference>
<dbReference type="RefSeq" id="WP_175172199.1">
    <property type="nucleotide sequence ID" value="NZ_CADIJQ010000031.1"/>
</dbReference>
<dbReference type="Pfam" id="PF06411">
    <property type="entry name" value="HdeA"/>
    <property type="match status" value="1"/>
</dbReference>
<reference evidence="5 6" key="1">
    <citation type="submission" date="2020-04" db="EMBL/GenBank/DDBJ databases">
        <authorList>
            <person name="De Canck E."/>
        </authorList>
    </citation>
    <scope>NUCLEOTIDE SEQUENCE [LARGE SCALE GENOMIC DNA]</scope>
    <source>
        <strain evidence="5 6">LMG 3441</strain>
    </source>
</reference>
<dbReference type="GO" id="GO:0071468">
    <property type="term" value="P:cellular response to acidic pH"/>
    <property type="evidence" value="ECO:0007669"/>
    <property type="project" value="InterPro"/>
</dbReference>
<dbReference type="Gene3D" id="1.10.890.10">
    <property type="entry name" value="HNS-dependent expression A"/>
    <property type="match status" value="1"/>
</dbReference>
<dbReference type="GO" id="GO:0030288">
    <property type="term" value="C:outer membrane-bounded periplasmic space"/>
    <property type="evidence" value="ECO:0007669"/>
    <property type="project" value="InterPro"/>
</dbReference>
<evidence type="ECO:0000256" key="1">
    <source>
        <dbReference type="ARBA" id="ARBA00022729"/>
    </source>
</evidence>
<keyword evidence="1 4" id="KW-0732">Signal</keyword>
<evidence type="ECO:0000256" key="2">
    <source>
        <dbReference type="ARBA" id="ARBA00022764"/>
    </source>
</evidence>
<feature type="chain" id="PRO_5028935000" evidence="4">
    <location>
        <begin position="23"/>
        <end position="100"/>
    </location>
</feature>
<evidence type="ECO:0000313" key="6">
    <source>
        <dbReference type="Proteomes" id="UP000494269"/>
    </source>
</evidence>
<dbReference type="EMBL" id="CADIJQ010000031">
    <property type="protein sequence ID" value="CAB3745065.1"/>
    <property type="molecule type" value="Genomic_DNA"/>
</dbReference>
<accession>A0A6S7ARI4</accession>
<proteinExistence type="predicted"/>
<feature type="signal peptide" evidence="4">
    <location>
        <begin position="1"/>
        <end position="22"/>
    </location>
</feature>